<gene>
    <name evidence="2" type="ORF">GMARGA_LOCUS12467</name>
</gene>
<dbReference type="EMBL" id="CAJVQB010007623">
    <property type="protein sequence ID" value="CAG8706361.1"/>
    <property type="molecule type" value="Genomic_DNA"/>
</dbReference>
<dbReference type="SUPFAM" id="SSF56349">
    <property type="entry name" value="DNA breaking-rejoining enzymes"/>
    <property type="match status" value="1"/>
</dbReference>
<proteinExistence type="predicted"/>
<sequence>MRHPAELCNLRVGDLKMENEICWIRINKSKTKQFAKGKFIPIEPTKFPYCP</sequence>
<dbReference type="InterPro" id="IPR011010">
    <property type="entry name" value="DNA_brk_join_enz"/>
</dbReference>
<keyword evidence="3" id="KW-1185">Reference proteome</keyword>
<keyword evidence="1" id="KW-0233">DNA recombination</keyword>
<organism evidence="2 3">
    <name type="scientific">Gigaspora margarita</name>
    <dbReference type="NCBI Taxonomy" id="4874"/>
    <lineage>
        <taxon>Eukaryota</taxon>
        <taxon>Fungi</taxon>
        <taxon>Fungi incertae sedis</taxon>
        <taxon>Mucoromycota</taxon>
        <taxon>Glomeromycotina</taxon>
        <taxon>Glomeromycetes</taxon>
        <taxon>Diversisporales</taxon>
        <taxon>Gigasporaceae</taxon>
        <taxon>Gigaspora</taxon>
    </lineage>
</organism>
<protein>
    <submittedName>
        <fullName evidence="2">12765_t:CDS:1</fullName>
    </submittedName>
</protein>
<evidence type="ECO:0000313" key="2">
    <source>
        <dbReference type="EMBL" id="CAG8706361.1"/>
    </source>
</evidence>
<dbReference type="InterPro" id="IPR013762">
    <property type="entry name" value="Integrase-like_cat_sf"/>
</dbReference>
<evidence type="ECO:0000256" key="1">
    <source>
        <dbReference type="ARBA" id="ARBA00023172"/>
    </source>
</evidence>
<name>A0ABN7V1H8_GIGMA</name>
<evidence type="ECO:0000313" key="3">
    <source>
        <dbReference type="Proteomes" id="UP000789901"/>
    </source>
</evidence>
<reference evidence="2 3" key="1">
    <citation type="submission" date="2021-06" db="EMBL/GenBank/DDBJ databases">
        <authorList>
            <person name="Kallberg Y."/>
            <person name="Tangrot J."/>
            <person name="Rosling A."/>
        </authorList>
    </citation>
    <scope>NUCLEOTIDE SEQUENCE [LARGE SCALE GENOMIC DNA]</scope>
    <source>
        <strain evidence="2 3">120-4 pot B 10/14</strain>
    </source>
</reference>
<dbReference type="Gene3D" id="1.10.443.10">
    <property type="entry name" value="Intergrase catalytic core"/>
    <property type="match status" value="1"/>
</dbReference>
<feature type="non-terminal residue" evidence="2">
    <location>
        <position position="51"/>
    </location>
</feature>
<accession>A0ABN7V1H8</accession>
<dbReference type="Proteomes" id="UP000789901">
    <property type="component" value="Unassembled WGS sequence"/>
</dbReference>
<comment type="caution">
    <text evidence="2">The sequence shown here is derived from an EMBL/GenBank/DDBJ whole genome shotgun (WGS) entry which is preliminary data.</text>
</comment>